<protein>
    <submittedName>
        <fullName evidence="1">Uncharacterized protein</fullName>
    </submittedName>
</protein>
<sequence length="481" mass="54181">MAVGTTTSASFRRKNRTLIAALSICTLFIYSCQRSEISVPATPEQHHKVAHKTVYCPQDPLTEDILVVLRTGATEVREKLPVHVDTTLRCIPHYVIYSDYAEDIGKNHVHDVFDELSPELKDSVPDFALYHRLQAHGREGLSSDGNGTQHHGSGPSGSLENPGWKLDKFKFLPMVDKALRHRPQAKWFVFVELDTYLMWGNLLEYLARFDSGKPYYIGKQMFIGEVLFAHGGSGFVLSAAAVRKVVAHWRAHMAEYNQYTIEQWAGDMVLGRALKDVEVPLVWAFPHFQGDPVSTLDHNITKIDRQPWCYPAITYHHMAQEDIQALWEFEQKWLRVHPAPVPVRHAEVFKGYVYPHLSMERTEWDNYSVDLGNGQVLDNEAHTSVEACRAACEKSAACLQFSFTPSTCLISNEVRLGKRSKVQCIEYSAAASKCEKAGETPVGVQEGGVGAVVRSGWMVDRLESYVIAMDQTCSGDLRWIV</sequence>
<keyword evidence="2" id="KW-1185">Reference proteome</keyword>
<comment type="caution">
    <text evidence="1">The sequence shown here is derived from an EMBL/GenBank/DDBJ whole genome shotgun (WGS) entry which is preliminary data.</text>
</comment>
<evidence type="ECO:0000313" key="1">
    <source>
        <dbReference type="EMBL" id="KAJ8113982.1"/>
    </source>
</evidence>
<organism evidence="1 2">
    <name type="scientific">Boeremia exigua</name>
    <dbReference type="NCBI Taxonomy" id="749465"/>
    <lineage>
        <taxon>Eukaryota</taxon>
        <taxon>Fungi</taxon>
        <taxon>Dikarya</taxon>
        <taxon>Ascomycota</taxon>
        <taxon>Pezizomycotina</taxon>
        <taxon>Dothideomycetes</taxon>
        <taxon>Pleosporomycetidae</taxon>
        <taxon>Pleosporales</taxon>
        <taxon>Pleosporineae</taxon>
        <taxon>Didymellaceae</taxon>
        <taxon>Boeremia</taxon>
    </lineage>
</organism>
<proteinExistence type="predicted"/>
<gene>
    <name evidence="1" type="ORF">OPT61_g4028</name>
</gene>
<dbReference type="EMBL" id="JAPHNI010000220">
    <property type="protein sequence ID" value="KAJ8113982.1"/>
    <property type="molecule type" value="Genomic_DNA"/>
</dbReference>
<dbReference type="Proteomes" id="UP001153331">
    <property type="component" value="Unassembled WGS sequence"/>
</dbReference>
<evidence type="ECO:0000313" key="2">
    <source>
        <dbReference type="Proteomes" id="UP001153331"/>
    </source>
</evidence>
<reference evidence="1" key="1">
    <citation type="submission" date="2022-11" db="EMBL/GenBank/DDBJ databases">
        <title>Genome Sequence of Boeremia exigua.</title>
        <authorList>
            <person name="Buettner E."/>
        </authorList>
    </citation>
    <scope>NUCLEOTIDE SEQUENCE</scope>
    <source>
        <strain evidence="1">CU02</strain>
    </source>
</reference>
<name>A0ACC2IFV9_9PLEO</name>
<accession>A0ACC2IFV9</accession>